<evidence type="ECO:0000256" key="1">
    <source>
        <dbReference type="SAM" id="MobiDB-lite"/>
    </source>
</evidence>
<dbReference type="Proteomes" id="UP001162131">
    <property type="component" value="Unassembled WGS sequence"/>
</dbReference>
<accession>A0AAU9J0F9</accession>
<evidence type="ECO:0000313" key="2">
    <source>
        <dbReference type="EMBL" id="CAG9320633.1"/>
    </source>
</evidence>
<organism evidence="2 3">
    <name type="scientific">Blepharisma stoltei</name>
    <dbReference type="NCBI Taxonomy" id="1481888"/>
    <lineage>
        <taxon>Eukaryota</taxon>
        <taxon>Sar</taxon>
        <taxon>Alveolata</taxon>
        <taxon>Ciliophora</taxon>
        <taxon>Postciliodesmatophora</taxon>
        <taxon>Heterotrichea</taxon>
        <taxon>Heterotrichida</taxon>
        <taxon>Blepharismidae</taxon>
        <taxon>Blepharisma</taxon>
    </lineage>
</organism>
<reference evidence="2" key="1">
    <citation type="submission" date="2021-09" db="EMBL/GenBank/DDBJ databases">
        <authorList>
            <consortium name="AG Swart"/>
            <person name="Singh M."/>
            <person name="Singh A."/>
            <person name="Seah K."/>
            <person name="Emmerich C."/>
        </authorList>
    </citation>
    <scope>NUCLEOTIDE SEQUENCE</scope>
    <source>
        <strain evidence="2">ATCC30299</strain>
    </source>
</reference>
<evidence type="ECO:0000313" key="3">
    <source>
        <dbReference type="Proteomes" id="UP001162131"/>
    </source>
</evidence>
<dbReference type="AlphaFoldDB" id="A0AAU9J0F9"/>
<keyword evidence="3" id="KW-1185">Reference proteome</keyword>
<feature type="region of interest" description="Disordered" evidence="1">
    <location>
        <begin position="1"/>
        <end position="71"/>
    </location>
</feature>
<proteinExistence type="predicted"/>
<protein>
    <submittedName>
        <fullName evidence="2">Uncharacterized protein</fullName>
    </submittedName>
</protein>
<name>A0AAU9J0F9_9CILI</name>
<comment type="caution">
    <text evidence="2">The sequence shown here is derived from an EMBL/GenBank/DDBJ whole genome shotgun (WGS) entry which is preliminary data.</text>
</comment>
<feature type="compositionally biased region" description="Polar residues" evidence="1">
    <location>
        <begin position="44"/>
        <end position="64"/>
    </location>
</feature>
<dbReference type="EMBL" id="CAJZBQ010000026">
    <property type="protein sequence ID" value="CAG9320633.1"/>
    <property type="molecule type" value="Genomic_DNA"/>
</dbReference>
<sequence length="71" mass="7819">MTKLGEHIGPRQSSHRKRQSEIASACGTHGYKRRAELSKMPSASDITNRSSNRRGNWLSEQSLQGGRGHSG</sequence>
<gene>
    <name evidence="2" type="ORF">BSTOLATCC_MIC27160</name>
</gene>